<dbReference type="InterPro" id="IPR036249">
    <property type="entry name" value="Thioredoxin-like_sf"/>
</dbReference>
<dbReference type="Proteomes" id="UP000284219">
    <property type="component" value="Unassembled WGS sequence"/>
</dbReference>
<evidence type="ECO:0000313" key="3">
    <source>
        <dbReference type="EMBL" id="RKD25003.1"/>
    </source>
</evidence>
<dbReference type="InterPro" id="IPR000866">
    <property type="entry name" value="AhpC/TSA"/>
</dbReference>
<dbReference type="GO" id="GO:0016491">
    <property type="term" value="F:oxidoreductase activity"/>
    <property type="evidence" value="ECO:0007669"/>
    <property type="project" value="InterPro"/>
</dbReference>
<keyword evidence="4" id="KW-1185">Reference proteome</keyword>
<dbReference type="OrthoDB" id="25753at2"/>
<dbReference type="SUPFAM" id="SSF52833">
    <property type="entry name" value="Thioredoxin-like"/>
    <property type="match status" value="1"/>
</dbReference>
<dbReference type="PROSITE" id="PS00194">
    <property type="entry name" value="THIOREDOXIN_1"/>
    <property type="match status" value="1"/>
</dbReference>
<accession>A0A419SLP3</accession>
<name>A0A419SLP3_9BACL</name>
<protein>
    <submittedName>
        <fullName evidence="3">Cytochrome C biogenesis protein</fullName>
    </submittedName>
</protein>
<feature type="domain" description="Thioredoxin" evidence="2">
    <location>
        <begin position="44"/>
        <end position="184"/>
    </location>
</feature>
<dbReference type="InterPro" id="IPR013766">
    <property type="entry name" value="Thioredoxin_domain"/>
</dbReference>
<evidence type="ECO:0000313" key="4">
    <source>
        <dbReference type="Proteomes" id="UP000284219"/>
    </source>
</evidence>
<keyword evidence="1" id="KW-1015">Disulfide bond</keyword>
<dbReference type="GO" id="GO:0016209">
    <property type="term" value="F:antioxidant activity"/>
    <property type="evidence" value="ECO:0007669"/>
    <property type="project" value="InterPro"/>
</dbReference>
<evidence type="ECO:0000259" key="2">
    <source>
        <dbReference type="PROSITE" id="PS51352"/>
    </source>
</evidence>
<dbReference type="Gene3D" id="3.40.30.10">
    <property type="entry name" value="Glutaredoxin"/>
    <property type="match status" value="1"/>
</dbReference>
<dbReference type="Pfam" id="PF00578">
    <property type="entry name" value="AhpC-TSA"/>
    <property type="match status" value="1"/>
</dbReference>
<organism evidence="3 4">
    <name type="scientific">Ammoniphilus oxalaticus</name>
    <dbReference type="NCBI Taxonomy" id="66863"/>
    <lineage>
        <taxon>Bacteria</taxon>
        <taxon>Bacillati</taxon>
        <taxon>Bacillota</taxon>
        <taxon>Bacilli</taxon>
        <taxon>Bacillales</taxon>
        <taxon>Paenibacillaceae</taxon>
        <taxon>Aneurinibacillus group</taxon>
        <taxon>Ammoniphilus</taxon>
    </lineage>
</organism>
<dbReference type="RefSeq" id="WP_120188822.1">
    <property type="nucleotide sequence ID" value="NZ_MCHY01000007.1"/>
</dbReference>
<dbReference type="EMBL" id="MCHY01000007">
    <property type="protein sequence ID" value="RKD25003.1"/>
    <property type="molecule type" value="Genomic_DNA"/>
</dbReference>
<sequence>MNKNMIAILALLGLVAWGIFDMGKSNSGSEELSVQEESQAPIGLAQGYLAPDFELETIDGNKVKLSDYRGKKVLLNMWASWCPPCRAEIPDMQQFYEQNVDQNVVVLGVNLTSAERQPERIPRFIEEFGMTFPIVLDEQSNVSDRYQVSSIPTSFILDSQGVIQQKIVGPMDREMMEQLMFSID</sequence>
<proteinExistence type="predicted"/>
<dbReference type="CDD" id="cd02966">
    <property type="entry name" value="TlpA_like_family"/>
    <property type="match status" value="1"/>
</dbReference>
<dbReference type="InterPro" id="IPR017937">
    <property type="entry name" value="Thioredoxin_CS"/>
</dbReference>
<reference evidence="3 4" key="1">
    <citation type="submission" date="2016-08" db="EMBL/GenBank/DDBJ databases">
        <title>Novel Firmicute Genomes.</title>
        <authorList>
            <person name="Poppleton D.I."/>
            <person name="Gribaldo S."/>
        </authorList>
    </citation>
    <scope>NUCLEOTIDE SEQUENCE [LARGE SCALE GENOMIC DNA]</scope>
    <source>
        <strain evidence="3 4">RAOx-1</strain>
    </source>
</reference>
<gene>
    <name evidence="3" type="ORF">BEP19_03990</name>
</gene>
<dbReference type="InterPro" id="IPR050553">
    <property type="entry name" value="Thioredoxin_ResA/DsbE_sf"/>
</dbReference>
<dbReference type="AlphaFoldDB" id="A0A419SLP3"/>
<dbReference type="PROSITE" id="PS51352">
    <property type="entry name" value="THIOREDOXIN_2"/>
    <property type="match status" value="1"/>
</dbReference>
<evidence type="ECO:0000256" key="1">
    <source>
        <dbReference type="ARBA" id="ARBA00023157"/>
    </source>
</evidence>
<comment type="caution">
    <text evidence="3">The sequence shown here is derived from an EMBL/GenBank/DDBJ whole genome shotgun (WGS) entry which is preliminary data.</text>
</comment>
<dbReference type="PANTHER" id="PTHR42852:SF13">
    <property type="entry name" value="PROTEIN DIPZ"/>
    <property type="match status" value="1"/>
</dbReference>
<dbReference type="PANTHER" id="PTHR42852">
    <property type="entry name" value="THIOL:DISULFIDE INTERCHANGE PROTEIN DSBE"/>
    <property type="match status" value="1"/>
</dbReference>